<evidence type="ECO:0000313" key="17">
    <source>
        <dbReference type="Proteomes" id="UP000249229"/>
    </source>
</evidence>
<keyword evidence="10" id="KW-0067">ATP-binding</keyword>
<name>A0A2W5P7P5_9SPHN</name>
<dbReference type="PANTHER" id="PTHR43065">
    <property type="entry name" value="SENSOR HISTIDINE KINASE"/>
    <property type="match status" value="1"/>
</dbReference>
<evidence type="ECO:0000256" key="11">
    <source>
        <dbReference type="ARBA" id="ARBA00022989"/>
    </source>
</evidence>
<dbReference type="Proteomes" id="UP000249229">
    <property type="component" value="Unassembled WGS sequence"/>
</dbReference>
<dbReference type="InterPro" id="IPR005467">
    <property type="entry name" value="His_kinase_dom"/>
</dbReference>
<evidence type="ECO:0000256" key="13">
    <source>
        <dbReference type="ARBA" id="ARBA00023136"/>
    </source>
</evidence>
<dbReference type="SMART" id="SM00388">
    <property type="entry name" value="HisKA"/>
    <property type="match status" value="1"/>
</dbReference>
<dbReference type="Gene3D" id="3.30.450.20">
    <property type="entry name" value="PAS domain"/>
    <property type="match status" value="2"/>
</dbReference>
<evidence type="ECO:0000259" key="15">
    <source>
        <dbReference type="PROSITE" id="PS50109"/>
    </source>
</evidence>
<dbReference type="Pfam" id="PF02518">
    <property type="entry name" value="HATPase_c"/>
    <property type="match status" value="1"/>
</dbReference>
<dbReference type="InterPro" id="IPR029151">
    <property type="entry name" value="Sensor-like_sf"/>
</dbReference>
<evidence type="ECO:0000256" key="10">
    <source>
        <dbReference type="ARBA" id="ARBA00022840"/>
    </source>
</evidence>
<dbReference type="SUPFAM" id="SSF55874">
    <property type="entry name" value="ATPase domain of HSP90 chaperone/DNA topoisomerase II/histidine kinase"/>
    <property type="match status" value="1"/>
</dbReference>
<dbReference type="InterPro" id="IPR036890">
    <property type="entry name" value="HATPase_C_sf"/>
</dbReference>
<dbReference type="InterPro" id="IPR004358">
    <property type="entry name" value="Sig_transdc_His_kin-like_C"/>
</dbReference>
<dbReference type="GO" id="GO:0000155">
    <property type="term" value="F:phosphorelay sensor kinase activity"/>
    <property type="evidence" value="ECO:0007669"/>
    <property type="project" value="InterPro"/>
</dbReference>
<gene>
    <name evidence="16" type="ORF">DI544_03985</name>
</gene>
<dbReference type="SMART" id="SM00387">
    <property type="entry name" value="HATPase_c"/>
    <property type="match status" value="1"/>
</dbReference>
<dbReference type="SUPFAM" id="SSF103190">
    <property type="entry name" value="Sensory domain-like"/>
    <property type="match status" value="1"/>
</dbReference>
<dbReference type="AlphaFoldDB" id="A0A2W5P7P5"/>
<keyword evidence="7 14" id="KW-0812">Transmembrane</keyword>
<dbReference type="Gene3D" id="6.10.250.3020">
    <property type="match status" value="1"/>
</dbReference>
<evidence type="ECO:0000256" key="14">
    <source>
        <dbReference type="SAM" id="Phobius"/>
    </source>
</evidence>
<accession>A0A2W5P7P5</accession>
<evidence type="ECO:0000256" key="6">
    <source>
        <dbReference type="ARBA" id="ARBA00022679"/>
    </source>
</evidence>
<keyword evidence="6" id="KW-0808">Transferase</keyword>
<feature type="domain" description="Histidine kinase" evidence="15">
    <location>
        <begin position="375"/>
        <end position="584"/>
    </location>
</feature>
<dbReference type="PANTHER" id="PTHR43065:SF46">
    <property type="entry name" value="C4-DICARBOXYLATE TRANSPORT SENSOR PROTEIN DCTB"/>
    <property type="match status" value="1"/>
</dbReference>
<protein>
    <recommendedName>
        <fullName evidence="3">histidine kinase</fullName>
        <ecNumber evidence="3">2.7.13.3</ecNumber>
    </recommendedName>
</protein>
<feature type="transmembrane region" description="Helical" evidence="14">
    <location>
        <begin position="295"/>
        <end position="313"/>
    </location>
</feature>
<evidence type="ECO:0000256" key="3">
    <source>
        <dbReference type="ARBA" id="ARBA00012438"/>
    </source>
</evidence>
<evidence type="ECO:0000256" key="9">
    <source>
        <dbReference type="ARBA" id="ARBA00022777"/>
    </source>
</evidence>
<dbReference type="InterPro" id="IPR003594">
    <property type="entry name" value="HATPase_dom"/>
</dbReference>
<organism evidence="16 17">
    <name type="scientific">Sphingomonas taxi</name>
    <dbReference type="NCBI Taxonomy" id="1549858"/>
    <lineage>
        <taxon>Bacteria</taxon>
        <taxon>Pseudomonadati</taxon>
        <taxon>Pseudomonadota</taxon>
        <taxon>Alphaproteobacteria</taxon>
        <taxon>Sphingomonadales</taxon>
        <taxon>Sphingomonadaceae</taxon>
        <taxon>Sphingomonas</taxon>
    </lineage>
</organism>
<keyword evidence="13 14" id="KW-0472">Membrane</keyword>
<keyword evidence="11 14" id="KW-1133">Transmembrane helix</keyword>
<evidence type="ECO:0000256" key="2">
    <source>
        <dbReference type="ARBA" id="ARBA00004651"/>
    </source>
</evidence>
<feature type="transmembrane region" description="Helical" evidence="14">
    <location>
        <begin position="6"/>
        <end position="30"/>
    </location>
</feature>
<evidence type="ECO:0000256" key="1">
    <source>
        <dbReference type="ARBA" id="ARBA00000085"/>
    </source>
</evidence>
<keyword evidence="4" id="KW-1003">Cell membrane</keyword>
<keyword evidence="9 16" id="KW-0418">Kinase</keyword>
<dbReference type="InterPro" id="IPR017055">
    <property type="entry name" value="Sig_transdc_His_kinase_DctB"/>
</dbReference>
<dbReference type="InterPro" id="IPR003661">
    <property type="entry name" value="HisK_dim/P_dom"/>
</dbReference>
<evidence type="ECO:0000256" key="12">
    <source>
        <dbReference type="ARBA" id="ARBA00023012"/>
    </source>
</evidence>
<keyword evidence="5" id="KW-0597">Phosphoprotein</keyword>
<dbReference type="GO" id="GO:0005886">
    <property type="term" value="C:plasma membrane"/>
    <property type="evidence" value="ECO:0007669"/>
    <property type="project" value="UniProtKB-SubCell"/>
</dbReference>
<dbReference type="Gene3D" id="1.10.287.130">
    <property type="match status" value="1"/>
</dbReference>
<evidence type="ECO:0000256" key="7">
    <source>
        <dbReference type="ARBA" id="ARBA00022692"/>
    </source>
</evidence>
<dbReference type="InterPro" id="IPR033479">
    <property type="entry name" value="dCache_1"/>
</dbReference>
<comment type="subcellular location">
    <subcellularLocation>
        <location evidence="2">Cell membrane</location>
        <topology evidence="2">Multi-pass membrane protein</topology>
    </subcellularLocation>
</comment>
<evidence type="ECO:0000256" key="4">
    <source>
        <dbReference type="ARBA" id="ARBA00022475"/>
    </source>
</evidence>
<dbReference type="SUPFAM" id="SSF47384">
    <property type="entry name" value="Homodimeric domain of signal transducing histidine kinase"/>
    <property type="match status" value="1"/>
</dbReference>
<dbReference type="PIRSF" id="PIRSF036431">
    <property type="entry name" value="STHK_DctB"/>
    <property type="match status" value="1"/>
</dbReference>
<keyword evidence="12" id="KW-0902">Two-component regulatory system</keyword>
<comment type="catalytic activity">
    <reaction evidence="1">
        <text>ATP + protein L-histidine = ADP + protein N-phospho-L-histidine.</text>
        <dbReference type="EC" id="2.7.13.3"/>
    </reaction>
</comment>
<reference evidence="16 17" key="1">
    <citation type="submission" date="2017-08" db="EMBL/GenBank/DDBJ databases">
        <title>Infants hospitalized years apart are colonized by the same room-sourced microbial strains.</title>
        <authorList>
            <person name="Brooks B."/>
            <person name="Olm M.R."/>
            <person name="Firek B.A."/>
            <person name="Baker R."/>
            <person name="Thomas B.C."/>
            <person name="Morowitz M.J."/>
            <person name="Banfield J.F."/>
        </authorList>
    </citation>
    <scope>NUCLEOTIDE SEQUENCE [LARGE SCALE GENOMIC DNA]</scope>
    <source>
        <strain evidence="16">S2_005_001_R1_22</strain>
    </source>
</reference>
<dbReference type="CDD" id="cd00082">
    <property type="entry name" value="HisKA"/>
    <property type="match status" value="1"/>
</dbReference>
<dbReference type="Gene3D" id="3.30.565.10">
    <property type="entry name" value="Histidine kinase-like ATPase, C-terminal domain"/>
    <property type="match status" value="1"/>
</dbReference>
<dbReference type="Pfam" id="PF02743">
    <property type="entry name" value="dCache_1"/>
    <property type="match status" value="1"/>
</dbReference>
<dbReference type="EMBL" id="QFQI01000002">
    <property type="protein sequence ID" value="PZQ61791.1"/>
    <property type="molecule type" value="Genomic_DNA"/>
</dbReference>
<sequence length="584" mass="61902">MAVPRLPLRLAAPVAVIVLAVIFYLLAAAWTERRALDTVRGDAVRTARQQARLLDSELAKYRLLPIVLSEYGDLRDALTGGPGTQAARRLDGKLAGLAQRTGAPVIYVVDARGMTVSASNAATPQSFVGHDYRFRPYFTRAVRSGTAEYFALGNVSGRPGLFMARRIDADGALLGVVVVKVEFGSVARAWGNDPGATLLIDERGIVLAATDPRARLRTTRPLPRAERAAIRASGQFGAEPLAPAPYRLTHGAQASGPDGERLLAVGAALDKPDWRLVHVVPVAGALREAAGLARLATATATLGLALLAALLLWRTTRAARAAAVRARLQAAVAERTVELRTEMEHRADADRRFRAAREELAQANRLASLGSITAGLVHEINQPVATIRTLAENAQHHLAAQRLDRVRATLEDAVTLTAKIGSITQEMRRFSRRGSGGIAAVPLDEVIEGTRLLVGDRLRSASVALDWPARGQPAVIAGRVRLEQVLVNLLNNAVDAVAGRNDPRIVLLVEGKGTWVELTVADNGGGIDPALGEEVFSPFVTGKPDGLGLGLGIARDIMAEFGGALRVAASPLGGAAFVATVRRA</sequence>
<dbReference type="GO" id="GO:0005524">
    <property type="term" value="F:ATP binding"/>
    <property type="evidence" value="ECO:0007669"/>
    <property type="project" value="UniProtKB-KW"/>
</dbReference>
<dbReference type="InterPro" id="IPR036097">
    <property type="entry name" value="HisK_dim/P_sf"/>
</dbReference>
<dbReference type="PROSITE" id="PS50109">
    <property type="entry name" value="HIS_KIN"/>
    <property type="match status" value="1"/>
</dbReference>
<evidence type="ECO:0000313" key="16">
    <source>
        <dbReference type="EMBL" id="PZQ61791.1"/>
    </source>
</evidence>
<evidence type="ECO:0000256" key="5">
    <source>
        <dbReference type="ARBA" id="ARBA00022553"/>
    </source>
</evidence>
<dbReference type="EC" id="2.7.13.3" evidence="3"/>
<comment type="caution">
    <text evidence="16">The sequence shown here is derived from an EMBL/GenBank/DDBJ whole genome shotgun (WGS) entry which is preliminary data.</text>
</comment>
<dbReference type="PRINTS" id="PR00344">
    <property type="entry name" value="BCTRLSENSOR"/>
</dbReference>
<keyword evidence="8" id="KW-0547">Nucleotide-binding</keyword>
<evidence type="ECO:0000256" key="8">
    <source>
        <dbReference type="ARBA" id="ARBA00022741"/>
    </source>
</evidence>
<proteinExistence type="predicted"/>